<sequence>MKTYASVHANVITHLNKDNALLIWKAIMNFFASQHAAKRAHVWNHLLNLSFNQSDITGFITNVKSAMEKLHEVGIDCDVDIIAYEIIKKLPKTPEYNGISMAINHPGSAITPLLVLDHLQLHDVELLLGEIELGR</sequence>
<dbReference type="EMBL" id="LAVV01014727">
    <property type="protein sequence ID" value="KNZ44489.1"/>
    <property type="molecule type" value="Genomic_DNA"/>
</dbReference>
<comment type="caution">
    <text evidence="1">The sequence shown here is derived from an EMBL/GenBank/DDBJ whole genome shotgun (WGS) entry which is preliminary data.</text>
</comment>
<organism evidence="1 2">
    <name type="scientific">Puccinia sorghi</name>
    <dbReference type="NCBI Taxonomy" id="27349"/>
    <lineage>
        <taxon>Eukaryota</taxon>
        <taxon>Fungi</taxon>
        <taxon>Dikarya</taxon>
        <taxon>Basidiomycota</taxon>
        <taxon>Pucciniomycotina</taxon>
        <taxon>Pucciniomycetes</taxon>
        <taxon>Pucciniales</taxon>
        <taxon>Pucciniaceae</taxon>
        <taxon>Puccinia</taxon>
    </lineage>
</organism>
<name>A0A0L6U7K2_9BASI</name>
<accession>A0A0L6U7K2</accession>
<dbReference type="AlphaFoldDB" id="A0A0L6U7K2"/>
<protein>
    <submittedName>
        <fullName evidence="1">Uncharacterized protein</fullName>
    </submittedName>
</protein>
<dbReference type="OrthoDB" id="8003956at2759"/>
<dbReference type="VEuPathDB" id="FungiDB:VP01_910g8"/>
<evidence type="ECO:0000313" key="1">
    <source>
        <dbReference type="EMBL" id="KNZ44489.1"/>
    </source>
</evidence>
<gene>
    <name evidence="1" type="ORF">VP01_910g8</name>
</gene>
<keyword evidence="2" id="KW-1185">Reference proteome</keyword>
<reference evidence="1 2" key="1">
    <citation type="submission" date="2015-08" db="EMBL/GenBank/DDBJ databases">
        <title>Next Generation Sequencing and Analysis of the Genome of Puccinia sorghi L Schw, the Causal Agent of Maize Common Rust.</title>
        <authorList>
            <person name="Rochi L."/>
            <person name="Burguener G."/>
            <person name="Darino M."/>
            <person name="Turjanski A."/>
            <person name="Kreff E."/>
            <person name="Dieguez M.J."/>
            <person name="Sacco F."/>
        </authorList>
    </citation>
    <scope>NUCLEOTIDE SEQUENCE [LARGE SCALE GENOMIC DNA]</scope>
    <source>
        <strain evidence="1 2">RO10H11247</strain>
    </source>
</reference>
<proteinExistence type="predicted"/>
<dbReference type="Pfam" id="PF14223">
    <property type="entry name" value="Retrotran_gag_2"/>
    <property type="match status" value="1"/>
</dbReference>
<dbReference type="Proteomes" id="UP000037035">
    <property type="component" value="Unassembled WGS sequence"/>
</dbReference>
<evidence type="ECO:0000313" key="2">
    <source>
        <dbReference type="Proteomes" id="UP000037035"/>
    </source>
</evidence>